<gene>
    <name evidence="2" type="primary">tra5</name>
    <name evidence="2" type="ORF">SLY_0052</name>
</gene>
<dbReference type="AlphaFoldDB" id="R4RZU1"/>
<dbReference type="RefSeq" id="WP_015637618.1">
    <property type="nucleotide sequence ID" value="NC_021236.1"/>
</dbReference>
<protein>
    <submittedName>
        <fullName evidence="2">Putative transposase tra5 for insertion sequence element IS150</fullName>
    </submittedName>
</protein>
<sequence length="111" mass="13207">MMESRMLGNLLVRFGGGLFVIESRKTNPTIETQIIYPYNLITSFSAKAMPTDNACMEAFWANMKRETIHYEKMQNLDELQIIEIITDYIEYYNMYRKMNEVFQNFGQLFTF</sequence>
<dbReference type="Pfam" id="PF13683">
    <property type="entry name" value="rve_3"/>
    <property type="match status" value="1"/>
</dbReference>
<dbReference type="EMBL" id="CP002548">
    <property type="protein sequence ID" value="AGL89978.1"/>
    <property type="molecule type" value="Genomic_DNA"/>
</dbReference>
<dbReference type="HOGENOM" id="CLU_2156959_0_0_14"/>
<keyword evidence="3" id="KW-1185">Reference proteome</keyword>
<dbReference type="GO" id="GO:0015074">
    <property type="term" value="P:DNA integration"/>
    <property type="evidence" value="ECO:0007669"/>
    <property type="project" value="InterPro"/>
</dbReference>
<dbReference type="KEGG" id="nzs:SLY_0052"/>
<evidence type="ECO:0000313" key="2">
    <source>
        <dbReference type="EMBL" id="AGL89978.1"/>
    </source>
</evidence>
<organism evidence="2 3">
    <name type="scientific">Strawberry lethal yellows phytoplasma (CPA) str. NZSb11</name>
    <dbReference type="NCBI Taxonomy" id="980422"/>
    <lineage>
        <taxon>Bacteria</taxon>
        <taxon>Bacillati</taxon>
        <taxon>Mycoplasmatota</taxon>
        <taxon>Mollicutes</taxon>
        <taxon>Acholeplasmatales</taxon>
        <taxon>Acholeplasmataceae</taxon>
        <taxon>Candidatus Phytoplasma</taxon>
        <taxon>16SrXII (Stolbur group)</taxon>
    </lineage>
</organism>
<dbReference type="Proteomes" id="UP000013941">
    <property type="component" value="Chromosome"/>
</dbReference>
<proteinExistence type="predicted"/>
<name>R4RZU1_PHYAS</name>
<dbReference type="PATRIC" id="fig|980422.3.peg.49"/>
<evidence type="ECO:0000313" key="3">
    <source>
        <dbReference type="Proteomes" id="UP000013941"/>
    </source>
</evidence>
<dbReference type="InterPro" id="IPR001584">
    <property type="entry name" value="Integrase_cat-core"/>
</dbReference>
<feature type="domain" description="Integrase catalytic" evidence="1">
    <location>
        <begin position="42"/>
        <end position="96"/>
    </location>
</feature>
<accession>R4RZU1</accession>
<reference evidence="2 3" key="1">
    <citation type="journal article" date="2013" name="BMC Genomics">
        <title>Comparison of the complete genome sequence of two closely related isolates of 'Candidatus Phytoplasma australiense' reveals genome plasticity.</title>
        <authorList>
            <person name="Andersen M.T."/>
            <person name="Liefting L.W."/>
            <person name="Havukkala I."/>
            <person name="Beever R.E."/>
        </authorList>
    </citation>
    <scope>NUCLEOTIDE SEQUENCE [LARGE SCALE GENOMIC DNA]</scope>
    <source>
        <strain evidence="2 3">NZSb11</strain>
    </source>
</reference>
<evidence type="ECO:0000259" key="1">
    <source>
        <dbReference type="Pfam" id="PF13683"/>
    </source>
</evidence>